<gene>
    <name evidence="1" type="ordered locus">Acid_0440</name>
</gene>
<evidence type="ECO:0000313" key="1">
    <source>
        <dbReference type="EMBL" id="ABJ81450.1"/>
    </source>
</evidence>
<name>Q02BW6_SOLUE</name>
<protein>
    <submittedName>
        <fullName evidence="1">Uncharacterized protein</fullName>
    </submittedName>
</protein>
<proteinExistence type="predicted"/>
<accession>Q02BW6</accession>
<dbReference type="EMBL" id="CP000473">
    <property type="protein sequence ID" value="ABJ81450.1"/>
    <property type="molecule type" value="Genomic_DNA"/>
</dbReference>
<dbReference type="STRING" id="234267.Acid_0440"/>
<dbReference type="KEGG" id="sus:Acid_0440"/>
<organism evidence="1">
    <name type="scientific">Solibacter usitatus (strain Ellin6076)</name>
    <dbReference type="NCBI Taxonomy" id="234267"/>
    <lineage>
        <taxon>Bacteria</taxon>
        <taxon>Pseudomonadati</taxon>
        <taxon>Acidobacteriota</taxon>
        <taxon>Terriglobia</taxon>
        <taxon>Bryobacterales</taxon>
        <taxon>Solibacteraceae</taxon>
        <taxon>Candidatus Solibacter</taxon>
    </lineage>
</organism>
<reference evidence="1" key="1">
    <citation type="submission" date="2006-10" db="EMBL/GenBank/DDBJ databases">
        <title>Complete sequence of Solibacter usitatus Ellin6076.</title>
        <authorList>
            <consortium name="US DOE Joint Genome Institute"/>
            <person name="Copeland A."/>
            <person name="Lucas S."/>
            <person name="Lapidus A."/>
            <person name="Barry K."/>
            <person name="Detter J.C."/>
            <person name="Glavina del Rio T."/>
            <person name="Hammon N."/>
            <person name="Israni S."/>
            <person name="Dalin E."/>
            <person name="Tice H."/>
            <person name="Pitluck S."/>
            <person name="Thompson L.S."/>
            <person name="Brettin T."/>
            <person name="Bruce D."/>
            <person name="Han C."/>
            <person name="Tapia R."/>
            <person name="Gilna P."/>
            <person name="Schmutz J."/>
            <person name="Larimer F."/>
            <person name="Land M."/>
            <person name="Hauser L."/>
            <person name="Kyrpides N."/>
            <person name="Mikhailova N."/>
            <person name="Janssen P.H."/>
            <person name="Kuske C.R."/>
            <person name="Richardson P."/>
        </authorList>
    </citation>
    <scope>NUCLEOTIDE SEQUENCE</scope>
    <source>
        <strain evidence="1">Ellin6076</strain>
    </source>
</reference>
<dbReference type="InParanoid" id="Q02BW6"/>
<dbReference type="HOGENOM" id="CLU_1093715_0_0_0"/>
<dbReference type="AlphaFoldDB" id="Q02BW6"/>
<sequence>MTWGQTPAVPSWLVGYPGVHARTQSLPGMVESTYETEAGVSDVFAHYRRLFEGAGVDFHANFDGVGTSVRAAAAEGDVLIQIRAHGKGTTVRVDVAAKAPERTAAPAPVVPVAKPRVQETGREHVQNMEKFDRPVRPPRRRPPPVLVWPSWLANVDGSPLTVEKGVDNVGLKTLHCRYISDAERNAIQGFYAGLLTEHGFPVRMQSSVSWPAHLKGWLEASDHAIGEGPRIDIRIEVGPVGERTQVDIRMTARP</sequence>